<dbReference type="Gene3D" id="2.40.100.20">
    <property type="match status" value="1"/>
</dbReference>
<gene>
    <name evidence="2" type="ORF">LCGC14_0703600</name>
</gene>
<protein>
    <recommendedName>
        <fullName evidence="1">Cyclophilin TM1367-like domain-containing protein</fullName>
    </recommendedName>
</protein>
<comment type="caution">
    <text evidence="2">The sequence shown here is derived from an EMBL/GenBank/DDBJ whole genome shotgun (WGS) entry which is preliminary data.</text>
</comment>
<dbReference type="EMBL" id="LAZR01001514">
    <property type="protein sequence ID" value="KKN43394.1"/>
    <property type="molecule type" value="Genomic_DNA"/>
</dbReference>
<organism evidence="2">
    <name type="scientific">marine sediment metagenome</name>
    <dbReference type="NCBI Taxonomy" id="412755"/>
    <lineage>
        <taxon>unclassified sequences</taxon>
        <taxon>metagenomes</taxon>
        <taxon>ecological metagenomes</taxon>
    </lineage>
</organism>
<name>A0A0F9QLR9_9ZZZZ</name>
<feature type="domain" description="Cyclophilin TM1367-like" evidence="1">
    <location>
        <begin position="13"/>
        <end position="116"/>
    </location>
</feature>
<evidence type="ECO:0000259" key="1">
    <source>
        <dbReference type="Pfam" id="PF04126"/>
    </source>
</evidence>
<sequence length="126" mass="13990">MEYIIIENEKIGNLRAKLLIDKNPKTCEAIWNALPFEVNLARWGEELYGEIPVSIGQENSQVDCEVGDIGYWPSGKGFCIFFGPTPASKDDKPKAASPVNIFAKIEGDSKTFLQFSSFNGTIKRGE</sequence>
<dbReference type="AlphaFoldDB" id="A0A0F9QLR9"/>
<accession>A0A0F9QLR9</accession>
<dbReference type="InterPro" id="IPR029000">
    <property type="entry name" value="Cyclophilin-like_dom_sf"/>
</dbReference>
<proteinExistence type="predicted"/>
<dbReference type="SUPFAM" id="SSF50891">
    <property type="entry name" value="Cyclophilin-like"/>
    <property type="match status" value="1"/>
</dbReference>
<reference evidence="2" key="1">
    <citation type="journal article" date="2015" name="Nature">
        <title>Complex archaea that bridge the gap between prokaryotes and eukaryotes.</title>
        <authorList>
            <person name="Spang A."/>
            <person name="Saw J.H."/>
            <person name="Jorgensen S.L."/>
            <person name="Zaremba-Niedzwiedzka K."/>
            <person name="Martijn J."/>
            <person name="Lind A.E."/>
            <person name="van Eijk R."/>
            <person name="Schleper C."/>
            <person name="Guy L."/>
            <person name="Ettema T.J."/>
        </authorList>
    </citation>
    <scope>NUCLEOTIDE SEQUENCE</scope>
</reference>
<dbReference type="InterPro" id="IPR025658">
    <property type="entry name" value="Cyclophilin_TM1367"/>
</dbReference>
<evidence type="ECO:0000313" key="2">
    <source>
        <dbReference type="EMBL" id="KKN43394.1"/>
    </source>
</evidence>
<dbReference type="Pfam" id="PF04126">
    <property type="entry name" value="Cyclophil_like"/>
    <property type="match status" value="1"/>
</dbReference>